<keyword evidence="1 4" id="KW-0808">Transferase</keyword>
<evidence type="ECO:0000256" key="2">
    <source>
        <dbReference type="ARBA" id="ARBA00023315"/>
    </source>
</evidence>
<dbReference type="InterPro" id="IPR002123">
    <property type="entry name" value="Plipid/glycerol_acylTrfase"/>
</dbReference>
<dbReference type="GO" id="GO:0006654">
    <property type="term" value="P:phosphatidic acid biosynthetic process"/>
    <property type="evidence" value="ECO:0007669"/>
    <property type="project" value="TreeGrafter"/>
</dbReference>
<name>F8UHL8_9ZZZZ</name>
<keyword evidence="2 4" id="KW-0012">Acyltransferase</keyword>
<dbReference type="AlphaFoldDB" id="F8UHL8"/>
<dbReference type="PANTHER" id="PTHR10434:SF40">
    <property type="entry name" value="1-ACYL-SN-GLYCEROL-3-PHOSPHATE ACYLTRANSFERASE"/>
    <property type="match status" value="1"/>
</dbReference>
<reference evidence="4" key="1">
    <citation type="submission" date="2011-04" db="EMBL/GenBank/DDBJ databases">
        <title>Taxonomic and functional metagenomic profiling of the microbial community in the anoxic sediment of a brackish shallow lake (Laguna de Carrizo Central Spain).</title>
        <authorList>
            <consortium name="CONSOLIDER consortium CSD2007-00005"/>
            <person name="Guazzaroni M.-E."/>
            <person name="Richter M."/>
            <person name="Garcia-Salamanca A."/>
            <person name="Yarza P."/>
            <person name="Ferrer M."/>
        </authorList>
    </citation>
    <scope>NUCLEOTIDE SEQUENCE</scope>
</reference>
<evidence type="ECO:0000256" key="1">
    <source>
        <dbReference type="ARBA" id="ARBA00022679"/>
    </source>
</evidence>
<dbReference type="EMBL" id="JF805201">
    <property type="protein sequence ID" value="AEI30525.1"/>
    <property type="molecule type" value="Genomic_DNA"/>
</dbReference>
<protein>
    <submittedName>
        <fullName evidence="4">1-acyl-sn-glycerol-3-phosphate acyltransferase</fullName>
    </submittedName>
</protein>
<sequence length="151" mass="17353">MKLNILIYIDTERPGFSYFREVIYSLKQGRIIVIYPEGRRSRVGKMIEPKIGFVKLAMITGTPIVPIGMKGTFDILPPHKKIPRFHKCEMFVGDPININKRSHSFKDIFLKEKNAKNLSDEGMKEIAIRIMDGIAKMVGQEWDDSVKKGQK</sequence>
<proteinExistence type="predicted"/>
<gene>
    <name evidence="4" type="ORF">LDC_03348</name>
</gene>
<organism evidence="4">
    <name type="scientific">uncultured microorganism</name>
    <dbReference type="NCBI Taxonomy" id="358574"/>
    <lineage>
        <taxon>unclassified sequences</taxon>
        <taxon>environmental samples</taxon>
    </lineage>
</organism>
<feature type="domain" description="Phospholipid/glycerol acyltransferase" evidence="3">
    <location>
        <begin position="21"/>
        <end position="70"/>
    </location>
</feature>
<dbReference type="PANTHER" id="PTHR10434">
    <property type="entry name" value="1-ACYL-SN-GLYCEROL-3-PHOSPHATE ACYLTRANSFERASE"/>
    <property type="match status" value="1"/>
</dbReference>
<accession>F8UHL8</accession>
<evidence type="ECO:0000259" key="3">
    <source>
        <dbReference type="Pfam" id="PF01553"/>
    </source>
</evidence>
<dbReference type="SUPFAM" id="SSF69593">
    <property type="entry name" value="Glycerol-3-phosphate (1)-acyltransferase"/>
    <property type="match status" value="1"/>
</dbReference>
<dbReference type="GO" id="GO:0003841">
    <property type="term" value="F:1-acylglycerol-3-phosphate O-acyltransferase activity"/>
    <property type="evidence" value="ECO:0007669"/>
    <property type="project" value="TreeGrafter"/>
</dbReference>
<dbReference type="Pfam" id="PF01553">
    <property type="entry name" value="Acyltransferase"/>
    <property type="match status" value="1"/>
</dbReference>
<evidence type="ECO:0000313" key="4">
    <source>
        <dbReference type="EMBL" id="AEI30525.1"/>
    </source>
</evidence>
<dbReference type="CDD" id="cd07989">
    <property type="entry name" value="LPLAT_AGPAT-like"/>
    <property type="match status" value="1"/>
</dbReference>